<accession>A0A4R8DVF6</accession>
<organism evidence="2 3">
    <name type="scientific">Dinghuibacter silviterrae</name>
    <dbReference type="NCBI Taxonomy" id="1539049"/>
    <lineage>
        <taxon>Bacteria</taxon>
        <taxon>Pseudomonadati</taxon>
        <taxon>Bacteroidota</taxon>
        <taxon>Chitinophagia</taxon>
        <taxon>Chitinophagales</taxon>
        <taxon>Chitinophagaceae</taxon>
        <taxon>Dinghuibacter</taxon>
    </lineage>
</organism>
<protein>
    <submittedName>
        <fullName evidence="2">Putative membrane protein</fullName>
    </submittedName>
</protein>
<feature type="transmembrane region" description="Helical" evidence="1">
    <location>
        <begin position="7"/>
        <end position="31"/>
    </location>
</feature>
<keyword evidence="1" id="KW-1133">Transmembrane helix</keyword>
<keyword evidence="1" id="KW-0812">Transmembrane</keyword>
<comment type="caution">
    <text evidence="2">The sequence shown here is derived from an EMBL/GenBank/DDBJ whole genome shotgun (WGS) entry which is preliminary data.</text>
</comment>
<proteinExistence type="predicted"/>
<dbReference type="Proteomes" id="UP000294498">
    <property type="component" value="Unassembled WGS sequence"/>
</dbReference>
<evidence type="ECO:0000313" key="2">
    <source>
        <dbReference type="EMBL" id="TDX01455.1"/>
    </source>
</evidence>
<reference evidence="2 3" key="1">
    <citation type="submission" date="2019-03" db="EMBL/GenBank/DDBJ databases">
        <title>Genomic Encyclopedia of Type Strains, Phase IV (KMG-IV): sequencing the most valuable type-strain genomes for metagenomic binning, comparative biology and taxonomic classification.</title>
        <authorList>
            <person name="Goeker M."/>
        </authorList>
    </citation>
    <scope>NUCLEOTIDE SEQUENCE [LARGE SCALE GENOMIC DNA]</scope>
    <source>
        <strain evidence="2 3">DSM 100059</strain>
    </source>
</reference>
<name>A0A4R8DVF6_9BACT</name>
<feature type="transmembrane region" description="Helical" evidence="1">
    <location>
        <begin position="51"/>
        <end position="76"/>
    </location>
</feature>
<keyword evidence="3" id="KW-1185">Reference proteome</keyword>
<evidence type="ECO:0000256" key="1">
    <source>
        <dbReference type="SAM" id="Phobius"/>
    </source>
</evidence>
<keyword evidence="1" id="KW-0472">Membrane</keyword>
<evidence type="ECO:0000313" key="3">
    <source>
        <dbReference type="Proteomes" id="UP000294498"/>
    </source>
</evidence>
<dbReference type="EMBL" id="SODV01000001">
    <property type="protein sequence ID" value="TDX01455.1"/>
    <property type="molecule type" value="Genomic_DNA"/>
</dbReference>
<dbReference type="AlphaFoldDB" id="A0A4R8DVF6"/>
<gene>
    <name evidence="2" type="ORF">EDB95_2490</name>
</gene>
<sequence>MIRNTFINGIIFLIPLVALGWVFSGAIGGIAGAMSSTQSNPWVQSHGGLLLLLPMVVLGFVAFVFALGILVHITVLQRAKNWLEQQVLDMMPGYDFLKSMMEEKLHVKEKKGAPVLVQWSSSQQLGILVEEKEGRAVVFFPTSTIMGGGAVHVVRVEQITRLSFSLTELDNILIRSGGGLLGEA</sequence>